<protein>
    <submittedName>
        <fullName evidence="4">Similar to single-stranded telomeric DNA-binding protein Gbp1</fullName>
    </submittedName>
</protein>
<feature type="domain" description="RRM" evidence="3">
    <location>
        <begin position="35"/>
        <end position="113"/>
    </location>
</feature>
<reference evidence="4 5" key="1">
    <citation type="journal article" date="2004" name="Nature">
        <title>Genome sequence of the ultrasmall unicellular red alga Cyanidioschyzon merolae 10D.</title>
        <authorList>
            <person name="Matsuzaki M."/>
            <person name="Misumi O."/>
            <person name="Shin-i T."/>
            <person name="Maruyama S."/>
            <person name="Takahara M."/>
            <person name="Miyagishima S."/>
            <person name="Mori T."/>
            <person name="Nishida K."/>
            <person name="Yagisawa F."/>
            <person name="Nishida K."/>
            <person name="Yoshida Y."/>
            <person name="Nishimura Y."/>
            <person name="Nakao S."/>
            <person name="Kobayashi T."/>
            <person name="Momoyama Y."/>
            <person name="Higashiyama T."/>
            <person name="Minoda A."/>
            <person name="Sano M."/>
            <person name="Nomoto H."/>
            <person name="Oishi K."/>
            <person name="Hayashi H."/>
            <person name="Ohta F."/>
            <person name="Nishizaka S."/>
            <person name="Haga S."/>
            <person name="Miura S."/>
            <person name="Morishita T."/>
            <person name="Kabeya Y."/>
            <person name="Terasawa K."/>
            <person name="Suzuki Y."/>
            <person name="Ishii Y."/>
            <person name="Asakawa S."/>
            <person name="Takano H."/>
            <person name="Ohta N."/>
            <person name="Kuroiwa H."/>
            <person name="Tanaka K."/>
            <person name="Shimizu N."/>
            <person name="Sugano S."/>
            <person name="Sato N."/>
            <person name="Nozaki H."/>
            <person name="Ogasawara N."/>
            <person name="Kohara Y."/>
            <person name="Kuroiwa T."/>
        </authorList>
    </citation>
    <scope>NUCLEOTIDE SEQUENCE [LARGE SCALE GENOMIC DNA]</scope>
    <source>
        <strain evidence="4 5">10D</strain>
    </source>
</reference>
<keyword evidence="1 2" id="KW-0694">RNA-binding</keyword>
<dbReference type="InterPro" id="IPR050374">
    <property type="entry name" value="RRT5_SRSF_SR"/>
</dbReference>
<dbReference type="STRING" id="280699.M1VIR5"/>
<dbReference type="PROSITE" id="PS50102">
    <property type="entry name" value="RRM"/>
    <property type="match status" value="1"/>
</dbReference>
<evidence type="ECO:0000259" key="3">
    <source>
        <dbReference type="PROSITE" id="PS50102"/>
    </source>
</evidence>
<evidence type="ECO:0000256" key="2">
    <source>
        <dbReference type="PROSITE-ProRule" id="PRU00176"/>
    </source>
</evidence>
<evidence type="ECO:0000313" key="4">
    <source>
        <dbReference type="EMBL" id="BAM81063.1"/>
    </source>
</evidence>
<sequence>MNGYQESELEGDLKTEEVAAQELKSDKRHQRNPACRVYVSNLAWRTTWRGLKDHMRSAGEVTYADVYLDKETRRSRGCGVVEYEDEASAQRAIRELNETTLDGRQIYVREDRH</sequence>
<dbReference type="GO" id="GO:0005737">
    <property type="term" value="C:cytoplasm"/>
    <property type="evidence" value="ECO:0007669"/>
    <property type="project" value="TreeGrafter"/>
</dbReference>
<organism evidence="4 5">
    <name type="scientific">Cyanidioschyzon merolae (strain NIES-3377 / 10D)</name>
    <name type="common">Unicellular red alga</name>
    <dbReference type="NCBI Taxonomy" id="280699"/>
    <lineage>
        <taxon>Eukaryota</taxon>
        <taxon>Rhodophyta</taxon>
        <taxon>Bangiophyceae</taxon>
        <taxon>Cyanidiales</taxon>
        <taxon>Cyanidiaceae</taxon>
        <taxon>Cyanidioschyzon</taxon>
    </lineage>
</organism>
<gene>
    <name evidence="4" type="ORF">CYME_CMM217C</name>
</gene>
<dbReference type="GeneID" id="16994904"/>
<dbReference type="SMART" id="SM00360">
    <property type="entry name" value="RRM"/>
    <property type="match status" value="1"/>
</dbReference>
<keyword evidence="4" id="KW-0238">DNA-binding</keyword>
<name>M1VIR5_CYAM1</name>
<dbReference type="Gene3D" id="3.30.70.330">
    <property type="match status" value="1"/>
</dbReference>
<dbReference type="KEGG" id="cme:CYME_CMM217C"/>
<dbReference type="EMBL" id="AP006495">
    <property type="protein sequence ID" value="BAM81063.1"/>
    <property type="molecule type" value="Genomic_DNA"/>
</dbReference>
<reference evidence="4 5" key="2">
    <citation type="journal article" date="2007" name="BMC Biol.">
        <title>A 100%-complete sequence reveals unusually simple genomic features in the hot-spring red alga Cyanidioschyzon merolae.</title>
        <authorList>
            <person name="Nozaki H."/>
            <person name="Takano H."/>
            <person name="Misumi O."/>
            <person name="Terasawa K."/>
            <person name="Matsuzaki M."/>
            <person name="Maruyama S."/>
            <person name="Nishida K."/>
            <person name="Yagisawa F."/>
            <person name="Yoshida Y."/>
            <person name="Fujiwara T."/>
            <person name="Takio S."/>
            <person name="Tamura K."/>
            <person name="Chung S.J."/>
            <person name="Nakamura S."/>
            <person name="Kuroiwa H."/>
            <person name="Tanaka K."/>
            <person name="Sato N."/>
            <person name="Kuroiwa T."/>
        </authorList>
    </citation>
    <scope>NUCLEOTIDE SEQUENCE [LARGE SCALE GENOMIC DNA]</scope>
    <source>
        <strain evidence="4 5">10D</strain>
    </source>
</reference>
<dbReference type="OrthoDB" id="1049195at2759"/>
<keyword evidence="5" id="KW-1185">Reference proteome</keyword>
<dbReference type="InterPro" id="IPR000504">
    <property type="entry name" value="RRM_dom"/>
</dbReference>
<evidence type="ECO:0000256" key="1">
    <source>
        <dbReference type="ARBA" id="ARBA00022884"/>
    </source>
</evidence>
<dbReference type="GO" id="GO:0003677">
    <property type="term" value="F:DNA binding"/>
    <property type="evidence" value="ECO:0007669"/>
    <property type="project" value="UniProtKB-KW"/>
</dbReference>
<dbReference type="GO" id="GO:0003729">
    <property type="term" value="F:mRNA binding"/>
    <property type="evidence" value="ECO:0007669"/>
    <property type="project" value="TreeGrafter"/>
</dbReference>
<dbReference type="InterPro" id="IPR012677">
    <property type="entry name" value="Nucleotide-bd_a/b_plait_sf"/>
</dbReference>
<dbReference type="Proteomes" id="UP000007014">
    <property type="component" value="Chromosome 13"/>
</dbReference>
<dbReference type="RefSeq" id="XP_005537099.1">
    <property type="nucleotide sequence ID" value="XM_005537042.1"/>
</dbReference>
<accession>M1VIR5</accession>
<dbReference type="AlphaFoldDB" id="M1VIR5"/>
<dbReference type="PANTHER" id="PTHR23003">
    <property type="entry name" value="RNA RECOGNITION MOTIF RRM DOMAIN CONTAINING PROTEIN"/>
    <property type="match status" value="1"/>
</dbReference>
<proteinExistence type="predicted"/>
<dbReference type="SUPFAM" id="SSF54928">
    <property type="entry name" value="RNA-binding domain, RBD"/>
    <property type="match status" value="1"/>
</dbReference>
<dbReference type="Pfam" id="PF00076">
    <property type="entry name" value="RRM_1"/>
    <property type="match status" value="1"/>
</dbReference>
<dbReference type="InterPro" id="IPR035979">
    <property type="entry name" value="RBD_domain_sf"/>
</dbReference>
<dbReference type="GO" id="GO:0005634">
    <property type="term" value="C:nucleus"/>
    <property type="evidence" value="ECO:0007669"/>
    <property type="project" value="TreeGrafter"/>
</dbReference>
<evidence type="ECO:0000313" key="5">
    <source>
        <dbReference type="Proteomes" id="UP000007014"/>
    </source>
</evidence>